<gene>
    <name evidence="2" type="primary">cpaB</name>
    <name evidence="2" type="ORF">ISN74_03055</name>
</gene>
<dbReference type="CDD" id="cd11614">
    <property type="entry name" value="SAF_CpaB_FlgA_like"/>
    <property type="match status" value="1"/>
</dbReference>
<dbReference type="InterPro" id="IPR017592">
    <property type="entry name" value="Pilus_assmbl_Flp-typ_CpaB"/>
</dbReference>
<evidence type="ECO:0000313" key="3">
    <source>
        <dbReference type="Proteomes" id="UP000663181"/>
    </source>
</evidence>
<dbReference type="Pfam" id="PF16976">
    <property type="entry name" value="RcpC"/>
    <property type="match status" value="1"/>
</dbReference>
<feature type="domain" description="SAF" evidence="1">
    <location>
        <begin position="48"/>
        <end position="112"/>
    </location>
</feature>
<accession>A0ABX7GWP4</accession>
<dbReference type="Proteomes" id="UP000663181">
    <property type="component" value="Chromosome"/>
</dbReference>
<evidence type="ECO:0000313" key="2">
    <source>
        <dbReference type="EMBL" id="QRN54378.1"/>
    </source>
</evidence>
<evidence type="ECO:0000259" key="1">
    <source>
        <dbReference type="SMART" id="SM00858"/>
    </source>
</evidence>
<reference evidence="2 3" key="1">
    <citation type="submission" date="2020-10" db="EMBL/GenBank/DDBJ databases">
        <title>Phylogeny of dyella-like bacteria.</title>
        <authorList>
            <person name="Fu J."/>
        </authorList>
    </citation>
    <scope>NUCLEOTIDE SEQUENCE [LARGE SCALE GENOMIC DNA]</scope>
    <source>
        <strain evidence="2 3">DHOB09</strain>
    </source>
</reference>
<proteinExistence type="predicted"/>
<keyword evidence="3" id="KW-1185">Reference proteome</keyword>
<name>A0ABX7GWP4_9GAMM</name>
<dbReference type="RefSeq" id="WP_188797282.1">
    <property type="nucleotide sequence ID" value="NZ_BMIZ01000001.1"/>
</dbReference>
<dbReference type="SMART" id="SM00858">
    <property type="entry name" value="SAF"/>
    <property type="match status" value="1"/>
</dbReference>
<protein>
    <submittedName>
        <fullName evidence="2">Flp pilus assembly protein CpaB</fullName>
    </submittedName>
</protein>
<sequence>MARINRNFIFLGIAAVLGIGASLMAVHYINSEVAARTQANTPPPQEMRTVVVPVKDLPRGVLLTKADIASRDVPADFVPADALTPDNFEAYLGQTLGAPVTHGTPIPASAVELVTDHFSNIIDPKDVAYSIQVDDTNSVSGLIVPGDHIDILLLSTENDAADIRPLLGNVLVLATGKRAKGVQANDDKQGDSTYSNITLEVAPQDAQRIGMAMKVGELRVLLRPPGSNQPFDLNLLSKQDLLRLGRRVKRSSGIQFIIGNV</sequence>
<dbReference type="InterPro" id="IPR013974">
    <property type="entry name" value="SAF"/>
</dbReference>
<organism evidence="2 3">
    <name type="scientific">Dyella caseinilytica</name>
    <dbReference type="NCBI Taxonomy" id="1849581"/>
    <lineage>
        <taxon>Bacteria</taxon>
        <taxon>Pseudomonadati</taxon>
        <taxon>Pseudomonadota</taxon>
        <taxon>Gammaproteobacteria</taxon>
        <taxon>Lysobacterales</taxon>
        <taxon>Rhodanobacteraceae</taxon>
        <taxon>Dyella</taxon>
    </lineage>
</organism>
<dbReference type="EMBL" id="CP064030">
    <property type="protein sequence ID" value="QRN54378.1"/>
    <property type="molecule type" value="Genomic_DNA"/>
</dbReference>
<dbReference type="Pfam" id="PF08666">
    <property type="entry name" value="SAF"/>
    <property type="match status" value="1"/>
</dbReference>
<dbReference type="InterPro" id="IPR031571">
    <property type="entry name" value="RcpC_dom"/>
</dbReference>
<dbReference type="NCBIfam" id="TIGR03177">
    <property type="entry name" value="pilus_cpaB"/>
    <property type="match status" value="1"/>
</dbReference>